<organism evidence="1 2">
    <name type="scientific">Cetraspora pellucida</name>
    <dbReference type="NCBI Taxonomy" id="1433469"/>
    <lineage>
        <taxon>Eukaryota</taxon>
        <taxon>Fungi</taxon>
        <taxon>Fungi incertae sedis</taxon>
        <taxon>Mucoromycota</taxon>
        <taxon>Glomeromycotina</taxon>
        <taxon>Glomeromycetes</taxon>
        <taxon>Diversisporales</taxon>
        <taxon>Gigasporaceae</taxon>
        <taxon>Cetraspora</taxon>
    </lineage>
</organism>
<dbReference type="EMBL" id="CAJVPW010027264">
    <property type="protein sequence ID" value="CAG8714938.1"/>
    <property type="molecule type" value="Genomic_DNA"/>
</dbReference>
<gene>
    <name evidence="1" type="ORF">SPELUC_LOCUS12049</name>
</gene>
<evidence type="ECO:0000313" key="1">
    <source>
        <dbReference type="EMBL" id="CAG8714938.1"/>
    </source>
</evidence>
<reference evidence="1" key="1">
    <citation type="submission" date="2021-06" db="EMBL/GenBank/DDBJ databases">
        <authorList>
            <person name="Kallberg Y."/>
            <person name="Tangrot J."/>
            <person name="Rosling A."/>
        </authorList>
    </citation>
    <scope>NUCLEOTIDE SEQUENCE</scope>
    <source>
        <strain evidence="1">28 12/20/2015</strain>
    </source>
</reference>
<protein>
    <submittedName>
        <fullName evidence="1">4811_t:CDS:1</fullName>
    </submittedName>
</protein>
<name>A0ACA9PKQ0_9GLOM</name>
<accession>A0ACA9PKQ0</accession>
<evidence type="ECO:0000313" key="2">
    <source>
        <dbReference type="Proteomes" id="UP000789366"/>
    </source>
</evidence>
<keyword evidence="2" id="KW-1185">Reference proteome</keyword>
<comment type="caution">
    <text evidence="1">The sequence shown here is derived from an EMBL/GenBank/DDBJ whole genome shotgun (WGS) entry which is preliminary data.</text>
</comment>
<feature type="non-terminal residue" evidence="1">
    <location>
        <position position="112"/>
    </location>
</feature>
<sequence length="112" mass="12146">MKTICTAVGINIGDCDIVNHSGQSTPITFLFQKGVPMGTTMSITGHKSESSYRIYAQPSDKQREDALSLLINSVGTLPFNSQEESINTNVSFSQDNSLQSEVEIETDAISTK</sequence>
<dbReference type="Proteomes" id="UP000789366">
    <property type="component" value="Unassembled WGS sequence"/>
</dbReference>
<proteinExistence type="predicted"/>